<evidence type="ECO:0000313" key="9">
    <source>
        <dbReference type="Proteomes" id="UP000295169"/>
    </source>
</evidence>
<evidence type="ECO:0000256" key="4">
    <source>
        <dbReference type="ARBA" id="ARBA00023065"/>
    </source>
</evidence>
<dbReference type="PANTHER" id="PTHR32552:SF68">
    <property type="entry name" value="FERRICHROME OUTER MEMBRANE TRANSPORTER_PHAGE RECEPTOR"/>
    <property type="match status" value="1"/>
</dbReference>
<evidence type="ECO:0000256" key="3">
    <source>
        <dbReference type="ARBA" id="ARBA00023004"/>
    </source>
</evidence>
<keyword evidence="8" id="KW-0675">Receptor</keyword>
<evidence type="ECO:0000256" key="2">
    <source>
        <dbReference type="ARBA" id="ARBA00022729"/>
    </source>
</evidence>
<feature type="signal peptide" evidence="6">
    <location>
        <begin position="1"/>
        <end position="36"/>
    </location>
</feature>
<accession>A0A4R1PR55</accession>
<dbReference type="SUPFAM" id="SSF56935">
    <property type="entry name" value="Porins"/>
    <property type="match status" value="1"/>
</dbReference>
<evidence type="ECO:0000256" key="6">
    <source>
        <dbReference type="SAM" id="SignalP"/>
    </source>
</evidence>
<dbReference type="AlphaFoldDB" id="A0A4R1PR55"/>
<keyword evidence="4" id="KW-0406">Ion transport</keyword>
<protein>
    <submittedName>
        <fullName evidence="8">TonB-dependent receptor-like protein</fullName>
    </submittedName>
</protein>
<name>A0A4R1PR55_9GAMM</name>
<keyword evidence="1" id="KW-0410">Iron transport</keyword>
<reference evidence="8 9" key="1">
    <citation type="submission" date="2019-03" db="EMBL/GenBank/DDBJ databases">
        <title>Genomic Encyclopedia of Type Strains, Phase IV (KMG-IV): sequencing the most valuable type-strain genomes for metagenomic binning, comparative biology and taxonomic classification.</title>
        <authorList>
            <person name="Goeker M."/>
        </authorList>
    </citation>
    <scope>NUCLEOTIDE SEQUENCE [LARGE SCALE GENOMIC DNA]</scope>
    <source>
        <strain evidence="8 9">DSM 2286</strain>
    </source>
</reference>
<dbReference type="InterPro" id="IPR039426">
    <property type="entry name" value="TonB-dep_rcpt-like"/>
</dbReference>
<proteinExistence type="predicted"/>
<dbReference type="Pfam" id="PF07715">
    <property type="entry name" value="Plug"/>
    <property type="match status" value="1"/>
</dbReference>
<evidence type="ECO:0000259" key="7">
    <source>
        <dbReference type="Pfam" id="PF07715"/>
    </source>
</evidence>
<dbReference type="EMBL" id="SMMU01000004">
    <property type="protein sequence ID" value="TCL33411.1"/>
    <property type="molecule type" value="Genomic_DNA"/>
</dbReference>
<keyword evidence="4" id="KW-0813">Transport</keyword>
<gene>
    <name evidence="8" type="ORF">EV691_10485</name>
</gene>
<dbReference type="Gene3D" id="2.170.130.10">
    <property type="entry name" value="TonB-dependent receptor, plug domain"/>
    <property type="match status" value="1"/>
</dbReference>
<sequence length="203" mass="21520">MLSSNHLLGPVVPFAQRRLAVALLCALGLGATPVGAVEEDEEDKGALQLEQVSVIDKADSPVGPDTGYTARRTLSATKTDIPLNEIPRAVSITTEQQMRDRKVVSVSDALRYTAGVQAGYFGEGQHRSPHKVARLAGGAGPLPVPRRAAYPAHRLRAVRRQRADDPAPAGAGLRPAQGDRLSPQARRPDGAGARGLFARCRLA</sequence>
<feature type="domain" description="TonB-dependent receptor plug" evidence="7">
    <location>
        <begin position="83"/>
        <end position="124"/>
    </location>
</feature>
<evidence type="ECO:0000256" key="5">
    <source>
        <dbReference type="SAM" id="MobiDB-lite"/>
    </source>
</evidence>
<dbReference type="GO" id="GO:0009279">
    <property type="term" value="C:cell outer membrane"/>
    <property type="evidence" value="ECO:0007669"/>
    <property type="project" value="TreeGrafter"/>
</dbReference>
<keyword evidence="3" id="KW-0408">Iron</keyword>
<dbReference type="InterPro" id="IPR012910">
    <property type="entry name" value="Plug_dom"/>
</dbReference>
<dbReference type="Proteomes" id="UP000295169">
    <property type="component" value="Unassembled WGS sequence"/>
</dbReference>
<feature type="region of interest" description="Disordered" evidence="5">
    <location>
        <begin position="158"/>
        <end position="193"/>
    </location>
</feature>
<evidence type="ECO:0000313" key="8">
    <source>
        <dbReference type="EMBL" id="TCL33411.1"/>
    </source>
</evidence>
<evidence type="ECO:0000256" key="1">
    <source>
        <dbReference type="ARBA" id="ARBA00022496"/>
    </source>
</evidence>
<dbReference type="PANTHER" id="PTHR32552">
    <property type="entry name" value="FERRICHROME IRON RECEPTOR-RELATED"/>
    <property type="match status" value="1"/>
</dbReference>
<feature type="chain" id="PRO_5020391206" evidence="6">
    <location>
        <begin position="37"/>
        <end position="203"/>
    </location>
</feature>
<organism evidence="8 9">
    <name type="scientific">Azotobacter chroococcum</name>
    <dbReference type="NCBI Taxonomy" id="353"/>
    <lineage>
        <taxon>Bacteria</taxon>
        <taxon>Pseudomonadati</taxon>
        <taxon>Pseudomonadota</taxon>
        <taxon>Gammaproteobacteria</taxon>
        <taxon>Pseudomonadales</taxon>
        <taxon>Pseudomonadaceae</taxon>
        <taxon>Azotobacter</taxon>
    </lineage>
</organism>
<dbReference type="GO" id="GO:0015344">
    <property type="term" value="F:siderophore uptake transmembrane transporter activity"/>
    <property type="evidence" value="ECO:0007669"/>
    <property type="project" value="TreeGrafter"/>
</dbReference>
<dbReference type="InterPro" id="IPR037066">
    <property type="entry name" value="Plug_dom_sf"/>
</dbReference>
<keyword evidence="2 6" id="KW-0732">Signal</keyword>
<comment type="caution">
    <text evidence="8">The sequence shown here is derived from an EMBL/GenBank/DDBJ whole genome shotgun (WGS) entry which is preliminary data.</text>
</comment>